<dbReference type="RefSeq" id="WP_078317930.1">
    <property type="nucleotide sequence ID" value="NZ_MUYV01000007.1"/>
</dbReference>
<accession>A0A1T0CR00</accession>
<dbReference type="STRING" id="573983.B0681_06420"/>
<evidence type="ECO:0000313" key="2">
    <source>
        <dbReference type="EMBL" id="OOS24766.1"/>
    </source>
</evidence>
<dbReference type="Proteomes" id="UP000190683">
    <property type="component" value="Unassembled WGS sequence"/>
</dbReference>
<protein>
    <recommendedName>
        <fullName evidence="4">DUF2768 domain-containing protein</fullName>
    </recommendedName>
</protein>
<comment type="caution">
    <text evidence="2">The sequence shown here is derived from an EMBL/GenBank/DDBJ whole genome shotgun (WGS) entry which is preliminary data.</text>
</comment>
<feature type="transmembrane region" description="Helical" evidence="1">
    <location>
        <begin position="35"/>
        <end position="60"/>
    </location>
</feature>
<name>A0A1T0CR00_9GAMM</name>
<evidence type="ECO:0008006" key="4">
    <source>
        <dbReference type="Google" id="ProtNLM"/>
    </source>
</evidence>
<organism evidence="2 3">
    <name type="scientific">Moraxella porci DSM 25326</name>
    <dbReference type="NCBI Taxonomy" id="573983"/>
    <lineage>
        <taxon>Bacteria</taxon>
        <taxon>Pseudomonadati</taxon>
        <taxon>Pseudomonadota</taxon>
        <taxon>Gammaproteobacteria</taxon>
        <taxon>Moraxellales</taxon>
        <taxon>Moraxellaceae</taxon>
        <taxon>Moraxella</taxon>
    </lineage>
</organism>
<dbReference type="EMBL" id="MUYV01000007">
    <property type="protein sequence ID" value="OOS24766.1"/>
    <property type="molecule type" value="Genomic_DNA"/>
</dbReference>
<dbReference type="AlphaFoldDB" id="A0A1T0CR00"/>
<sequence>MVILMALMALIALVFAGFSIKLCYELVKAQRWFGAALMAIFGVLGLGAVAYCALVIWAVFHISV</sequence>
<evidence type="ECO:0000256" key="1">
    <source>
        <dbReference type="SAM" id="Phobius"/>
    </source>
</evidence>
<evidence type="ECO:0000313" key="3">
    <source>
        <dbReference type="Proteomes" id="UP000190683"/>
    </source>
</evidence>
<keyword evidence="3" id="KW-1185">Reference proteome</keyword>
<reference evidence="2 3" key="1">
    <citation type="submission" date="2017-02" db="EMBL/GenBank/DDBJ databases">
        <title>Draft genome sequence of Moraxella porci CCUG 54912T type strain.</title>
        <authorList>
            <person name="Salva-Serra F."/>
            <person name="Engstrom-Jakobsson H."/>
            <person name="Thorell K."/>
            <person name="Jaen-Luchoro D."/>
            <person name="Gonzales-Siles L."/>
            <person name="Karlsson R."/>
            <person name="Yazdan S."/>
            <person name="Boulund F."/>
            <person name="Johnning A."/>
            <person name="Engstrand L."/>
            <person name="Kristiansson E."/>
            <person name="Moore E."/>
        </authorList>
    </citation>
    <scope>NUCLEOTIDE SEQUENCE [LARGE SCALE GENOMIC DNA]</scope>
    <source>
        <strain evidence="2 3">CCUG 54912</strain>
    </source>
</reference>
<proteinExistence type="predicted"/>
<keyword evidence="1" id="KW-0812">Transmembrane</keyword>
<keyword evidence="1" id="KW-0472">Membrane</keyword>
<keyword evidence="1" id="KW-1133">Transmembrane helix</keyword>
<gene>
    <name evidence="2" type="ORF">B0681_06420</name>
</gene>